<protein>
    <submittedName>
        <fullName evidence="1">Uncharacterized protein</fullName>
    </submittedName>
</protein>
<reference evidence="1" key="1">
    <citation type="submission" date="2020-02" db="EMBL/GenBank/DDBJ databases">
        <authorList>
            <person name="Palmer J.M."/>
        </authorList>
    </citation>
    <scope>NUCLEOTIDE SEQUENCE</scope>
    <source>
        <strain evidence="1">EPUS1.4</strain>
        <tissue evidence="1">Thallus</tissue>
    </source>
</reference>
<comment type="caution">
    <text evidence="1">The sequence shown here is derived from an EMBL/GenBank/DDBJ whole genome shotgun (WGS) entry which is preliminary data.</text>
</comment>
<dbReference type="EMBL" id="JAACFV010000084">
    <property type="protein sequence ID" value="KAF7506581.1"/>
    <property type="molecule type" value="Genomic_DNA"/>
</dbReference>
<dbReference type="Proteomes" id="UP000606974">
    <property type="component" value="Unassembled WGS sequence"/>
</dbReference>
<evidence type="ECO:0000313" key="1">
    <source>
        <dbReference type="EMBL" id="KAF7506581.1"/>
    </source>
</evidence>
<accession>A0A8H7AGA7</accession>
<organism evidence="1 2">
    <name type="scientific">Endocarpon pusillum</name>
    <dbReference type="NCBI Taxonomy" id="364733"/>
    <lineage>
        <taxon>Eukaryota</taxon>
        <taxon>Fungi</taxon>
        <taxon>Dikarya</taxon>
        <taxon>Ascomycota</taxon>
        <taxon>Pezizomycotina</taxon>
        <taxon>Eurotiomycetes</taxon>
        <taxon>Chaetothyriomycetidae</taxon>
        <taxon>Verrucariales</taxon>
        <taxon>Verrucariaceae</taxon>
        <taxon>Endocarpon</taxon>
    </lineage>
</organism>
<gene>
    <name evidence="1" type="ORF">GJ744_011618</name>
</gene>
<proteinExistence type="predicted"/>
<evidence type="ECO:0000313" key="2">
    <source>
        <dbReference type="Proteomes" id="UP000606974"/>
    </source>
</evidence>
<sequence>MPPRPLPMFKIPFAPARVSPGMTVKERYCSPFTPVSPFSACTRQQIKRPRVRLSSVRKPRHLRRTEDKLQASIGEFGNDDAGVKAYLKNLDFRMDKTWFYYPLDTLELEHTGYHATARQWLCVDVLNAVEEQWDTREIVSYLGDTDRERCRYPLPVPGEVLAFIGQYLLEEVPRWEDLGVTLLEIAAAMKHEGAIMVLGERDFSKGVGPSDASEWVLEGIADLAAQGKDPRAMTLCARNFRLIKQSHDSLALAAELCRMTEPGRPRAKGEKGATLPLPWRTWLDALKDSNRNMEYMHRALQYGALVWDDPEACALHAQTELVPLGSEYWLRYATKGAMGGDLQSMRDIGVYHLGIHGWFPQGGEVSNAHDSRIGFAWLEMFAQFAKPDRAAQVWAGMAMVLREHGDRLGGLKYLQEGVKQIDQRIEIDDVEKKRGFRELVPLIQHWNVQDLVNPQEQKITSEAFLGSPIVPRQASVQDPASIFSPR</sequence>
<dbReference type="OrthoDB" id="10286400at2759"/>
<dbReference type="AlphaFoldDB" id="A0A8H7AGA7"/>
<name>A0A8H7AGA7_9EURO</name>
<keyword evidence="2" id="KW-1185">Reference proteome</keyword>